<dbReference type="Pfam" id="PF18718">
    <property type="entry name" value="CxC5"/>
    <property type="match status" value="1"/>
</dbReference>
<comment type="caution">
    <text evidence="2">The sequence shown here is derived from an EMBL/GenBank/DDBJ whole genome shotgun (WGS) entry which is preliminary data.</text>
</comment>
<evidence type="ECO:0000313" key="2">
    <source>
        <dbReference type="EMBL" id="KAJ7725665.1"/>
    </source>
</evidence>
<evidence type="ECO:0000313" key="3">
    <source>
        <dbReference type="Proteomes" id="UP001215280"/>
    </source>
</evidence>
<evidence type="ECO:0000259" key="1">
    <source>
        <dbReference type="Pfam" id="PF18718"/>
    </source>
</evidence>
<name>A0AAD7HPZ0_9AGAR</name>
<dbReference type="EMBL" id="JARJLG010000226">
    <property type="protein sequence ID" value="KAJ7725665.1"/>
    <property type="molecule type" value="Genomic_DNA"/>
</dbReference>
<dbReference type="Proteomes" id="UP001215280">
    <property type="component" value="Unassembled WGS sequence"/>
</dbReference>
<protein>
    <recommendedName>
        <fullName evidence="1">CxC5 like cysteine cluster associated with KDZ domain-containing protein</fullName>
    </recommendedName>
</protein>
<proteinExistence type="predicted"/>
<reference evidence="2" key="1">
    <citation type="submission" date="2023-03" db="EMBL/GenBank/DDBJ databases">
        <title>Massive genome expansion in bonnet fungi (Mycena s.s.) driven by repeated elements and novel gene families across ecological guilds.</title>
        <authorList>
            <consortium name="Lawrence Berkeley National Laboratory"/>
            <person name="Harder C.B."/>
            <person name="Miyauchi S."/>
            <person name="Viragh M."/>
            <person name="Kuo A."/>
            <person name="Thoen E."/>
            <person name="Andreopoulos B."/>
            <person name="Lu D."/>
            <person name="Skrede I."/>
            <person name="Drula E."/>
            <person name="Henrissat B."/>
            <person name="Morin E."/>
            <person name="Kohler A."/>
            <person name="Barry K."/>
            <person name="LaButti K."/>
            <person name="Morin E."/>
            <person name="Salamov A."/>
            <person name="Lipzen A."/>
            <person name="Mereny Z."/>
            <person name="Hegedus B."/>
            <person name="Baldrian P."/>
            <person name="Stursova M."/>
            <person name="Weitz H."/>
            <person name="Taylor A."/>
            <person name="Grigoriev I.V."/>
            <person name="Nagy L.G."/>
            <person name="Martin F."/>
            <person name="Kauserud H."/>
        </authorList>
    </citation>
    <scope>NUCLEOTIDE SEQUENCE</scope>
    <source>
        <strain evidence="2">CBHHK188m</strain>
    </source>
</reference>
<sequence>MARCSCSESRTAHCGSLAPNDSEVCCNSATGTRSTMSQPTDAIARLRQARSYCLTLFASGCGDSRHLWAGGPLRAIWASLTSSKALYALAVLVSLYPILRLHSNQMNEARRQNPQTGWMRSLDDWDKLSAGIFHYICRDLDRLYTLLGVSENNGNPASHLSRPHAASSRHLDLDCRFCPVGDRNLLPSLRRRISKKPNQRVWLLDATYQLVSADLIVARCSKCKADYYPDVITQKVQGSHRRTQLLEYDAEYIRVSKQGVWAHRKIALAQEKAVQRLHCGWSNFANWVNDMTEDINQRLTYRQAQKALRRAFFPAAFAGSPRVRDIYLRCPRPCKISHCSCKRGHWENGGVIPGAMDHGCMDCTHVKRYGVPVVNAGGAADVVGSEAGPAGPIDPTVVENPLPPNLPEFVPMQDAPPPGAPLGYERLSVMDGKTVTHKVWPLHNYKNGRFCEEHLPLRLVCGIIPCGLPIRSADAYEDRFHRLNFPGVQRVIRRQAGTAAAPGAAHPVQLQALGDTPGDQVVHTFKAKTIYCLQTIQWACGVPIGWGKCYKSESAPQVLGFLNKVWEDHPDKRPGFIVYDKACELLRHIVTQNINDSWIASTKFIVDAWHYIGHRATDILCRTRCNPAPTNGSQPDLVIIQVDENGVAHQTRAFNTETAEQLNSWISGYESQFRQMTDVNYDFYIHVLMMIYGEMVEKRVVLKNRELTDEFWDEVNGTTMDLDLQ</sequence>
<dbReference type="AlphaFoldDB" id="A0AAD7HPZ0"/>
<gene>
    <name evidence="2" type="ORF">DFH07DRAFT_871769</name>
</gene>
<organism evidence="2 3">
    <name type="scientific">Mycena maculata</name>
    <dbReference type="NCBI Taxonomy" id="230809"/>
    <lineage>
        <taxon>Eukaryota</taxon>
        <taxon>Fungi</taxon>
        <taxon>Dikarya</taxon>
        <taxon>Basidiomycota</taxon>
        <taxon>Agaricomycotina</taxon>
        <taxon>Agaricomycetes</taxon>
        <taxon>Agaricomycetidae</taxon>
        <taxon>Agaricales</taxon>
        <taxon>Marasmiineae</taxon>
        <taxon>Mycenaceae</taxon>
        <taxon>Mycena</taxon>
    </lineage>
</organism>
<dbReference type="InterPro" id="IPR041539">
    <property type="entry name" value="CxC5"/>
</dbReference>
<feature type="domain" description="CxC5 like cysteine cluster associated with KDZ" evidence="1">
    <location>
        <begin position="191"/>
        <end position="291"/>
    </location>
</feature>
<keyword evidence="3" id="KW-1185">Reference proteome</keyword>
<accession>A0AAD7HPZ0</accession>